<gene>
    <name evidence="2" type="ORF">bsdtw1_03894</name>
</gene>
<organism evidence="2 3">
    <name type="scientific">Clostridium fungisolvens</name>
    <dbReference type="NCBI Taxonomy" id="1604897"/>
    <lineage>
        <taxon>Bacteria</taxon>
        <taxon>Bacillati</taxon>
        <taxon>Bacillota</taxon>
        <taxon>Clostridia</taxon>
        <taxon>Eubacteriales</taxon>
        <taxon>Clostridiaceae</taxon>
        <taxon>Clostridium</taxon>
    </lineage>
</organism>
<dbReference type="InterPro" id="IPR024072">
    <property type="entry name" value="DHFR-like_dom_sf"/>
</dbReference>
<accession>A0A6V8SMD1</accession>
<dbReference type="AlphaFoldDB" id="A0A6V8SMD1"/>
<evidence type="ECO:0000313" key="3">
    <source>
        <dbReference type="Proteomes" id="UP000580568"/>
    </source>
</evidence>
<evidence type="ECO:0000259" key="1">
    <source>
        <dbReference type="Pfam" id="PF01872"/>
    </source>
</evidence>
<dbReference type="GO" id="GO:0009231">
    <property type="term" value="P:riboflavin biosynthetic process"/>
    <property type="evidence" value="ECO:0007669"/>
    <property type="project" value="InterPro"/>
</dbReference>
<name>A0A6V8SMD1_9CLOT</name>
<reference evidence="2 3" key="1">
    <citation type="submission" date="2020-07" db="EMBL/GenBank/DDBJ databases">
        <title>A new beta-1,3-glucan-decomposing anaerobic bacterium isolated from anoxic soil subjected to biological soil disinfestation.</title>
        <authorList>
            <person name="Ueki A."/>
            <person name="Tonouchi A."/>
        </authorList>
    </citation>
    <scope>NUCLEOTIDE SEQUENCE [LARGE SCALE GENOMIC DNA]</scope>
    <source>
        <strain evidence="2 3">TW1</strain>
    </source>
</reference>
<dbReference type="PANTHER" id="PTHR38011">
    <property type="entry name" value="DIHYDROFOLATE REDUCTASE FAMILY PROTEIN (AFU_ORTHOLOGUE AFUA_8G06820)"/>
    <property type="match status" value="1"/>
</dbReference>
<feature type="domain" description="Bacterial bifunctional deaminase-reductase C-terminal" evidence="1">
    <location>
        <begin position="7"/>
        <end position="166"/>
    </location>
</feature>
<keyword evidence="3" id="KW-1185">Reference proteome</keyword>
<dbReference type="Proteomes" id="UP000580568">
    <property type="component" value="Unassembled WGS sequence"/>
</dbReference>
<evidence type="ECO:0000313" key="2">
    <source>
        <dbReference type="EMBL" id="GFP77725.1"/>
    </source>
</evidence>
<proteinExistence type="predicted"/>
<protein>
    <submittedName>
        <fullName evidence="2">IS1595 family transposase ISCac2</fullName>
    </submittedName>
</protein>
<sequence length="176" mass="20433">MDNKSKVYTYIATSLDGYIATPEDSLEWLFKVEGEGDNGYSEFYETIDTIIMGRKTYDWLIANEKDNFPYKNKPCYVFSNTLIGKNENVQFINEDVVSFTNKLKISDGGNIWVVGGGDLLHYFIKERLVDEFIITVAPTIIGKGIPLFKEIDFELELRLKNIRRFNQFAELHYELK</sequence>
<dbReference type="SUPFAM" id="SSF53597">
    <property type="entry name" value="Dihydrofolate reductase-like"/>
    <property type="match status" value="1"/>
</dbReference>
<dbReference type="Gene3D" id="3.40.430.10">
    <property type="entry name" value="Dihydrofolate Reductase, subunit A"/>
    <property type="match status" value="1"/>
</dbReference>
<dbReference type="InterPro" id="IPR002734">
    <property type="entry name" value="RibDG_C"/>
</dbReference>
<dbReference type="EMBL" id="BLZR01000001">
    <property type="protein sequence ID" value="GFP77725.1"/>
    <property type="molecule type" value="Genomic_DNA"/>
</dbReference>
<dbReference type="InterPro" id="IPR050765">
    <property type="entry name" value="Riboflavin_Biosynth_HTPR"/>
</dbReference>
<dbReference type="RefSeq" id="WP_183279088.1">
    <property type="nucleotide sequence ID" value="NZ_BLZR01000001.1"/>
</dbReference>
<dbReference type="PANTHER" id="PTHR38011:SF11">
    <property type="entry name" value="2,5-DIAMINO-6-RIBOSYLAMINO-4(3H)-PYRIMIDINONE 5'-PHOSPHATE REDUCTASE"/>
    <property type="match status" value="1"/>
</dbReference>
<dbReference type="GO" id="GO:0008703">
    <property type="term" value="F:5-amino-6-(5-phosphoribosylamino)uracil reductase activity"/>
    <property type="evidence" value="ECO:0007669"/>
    <property type="project" value="InterPro"/>
</dbReference>
<dbReference type="Pfam" id="PF01872">
    <property type="entry name" value="RibD_C"/>
    <property type="match status" value="1"/>
</dbReference>
<comment type="caution">
    <text evidence="2">The sequence shown here is derived from an EMBL/GenBank/DDBJ whole genome shotgun (WGS) entry which is preliminary data.</text>
</comment>